<comment type="subcellular location">
    <subcellularLocation>
        <location evidence="11">Cytoplasm</location>
    </subcellularLocation>
    <text evidence="11">About half TF is bound to the ribosome near the polypeptide exit tunnel while the other half is free in the cytoplasm.</text>
</comment>
<dbReference type="EC" id="5.2.1.8" evidence="3 11"/>
<keyword evidence="8 11" id="KW-0413">Isomerase</keyword>
<evidence type="ECO:0000256" key="6">
    <source>
        <dbReference type="ARBA" id="ARBA00023110"/>
    </source>
</evidence>
<dbReference type="InterPro" id="IPR036611">
    <property type="entry name" value="Trigger_fac_ribosome-bd_sf"/>
</dbReference>
<dbReference type="Pfam" id="PF05698">
    <property type="entry name" value="Trigger_C"/>
    <property type="match status" value="1"/>
</dbReference>
<comment type="function">
    <text evidence="11">Involved in protein export. Acts as a chaperone by maintaining the newly synthesized protein in an open conformation. Functions as a peptidyl-prolyl cis-trans isomerase.</text>
</comment>
<reference evidence="15 16" key="1">
    <citation type="submission" date="2013-10" db="EMBL/GenBank/DDBJ databases">
        <title>Salinisphaera japonica YTM-1 Genome Sequencing.</title>
        <authorList>
            <person name="Lai Q."/>
            <person name="Li C."/>
            <person name="Shao Z."/>
        </authorList>
    </citation>
    <scope>NUCLEOTIDE SEQUENCE [LARGE SCALE GENOMIC DNA]</scope>
    <source>
        <strain evidence="15 16">YTM-1</strain>
    </source>
</reference>
<evidence type="ECO:0000256" key="5">
    <source>
        <dbReference type="ARBA" id="ARBA00022618"/>
    </source>
</evidence>
<dbReference type="InterPro" id="IPR008880">
    <property type="entry name" value="Trigger_fac_C"/>
</dbReference>
<dbReference type="InterPro" id="IPR008881">
    <property type="entry name" value="Trigger_fac_ribosome-bd_bac"/>
</dbReference>
<feature type="domain" description="PPIase FKBP-type" evidence="14">
    <location>
        <begin position="161"/>
        <end position="241"/>
    </location>
</feature>
<dbReference type="GO" id="GO:0005737">
    <property type="term" value="C:cytoplasm"/>
    <property type="evidence" value="ECO:0007669"/>
    <property type="project" value="UniProtKB-SubCell"/>
</dbReference>
<dbReference type="GO" id="GO:0015031">
    <property type="term" value="P:protein transport"/>
    <property type="evidence" value="ECO:0007669"/>
    <property type="project" value="UniProtKB-UniRule"/>
</dbReference>
<dbReference type="GO" id="GO:0051301">
    <property type="term" value="P:cell division"/>
    <property type="evidence" value="ECO:0007669"/>
    <property type="project" value="UniProtKB-KW"/>
</dbReference>
<keyword evidence="6 11" id="KW-0697">Rotamase</keyword>
<organism evidence="15 16">
    <name type="scientific">Salinisphaera japonica YTM-1</name>
    <dbReference type="NCBI Taxonomy" id="1209778"/>
    <lineage>
        <taxon>Bacteria</taxon>
        <taxon>Pseudomonadati</taxon>
        <taxon>Pseudomonadota</taxon>
        <taxon>Gammaproteobacteria</taxon>
        <taxon>Salinisphaerales</taxon>
        <taxon>Salinisphaeraceae</taxon>
        <taxon>Salinisphaera</taxon>
    </lineage>
</organism>
<dbReference type="Proteomes" id="UP000285310">
    <property type="component" value="Unassembled WGS sequence"/>
</dbReference>
<comment type="caution">
    <text evidence="15">The sequence shown here is derived from an EMBL/GenBank/DDBJ whole genome shotgun (WGS) entry which is preliminary data.</text>
</comment>
<dbReference type="FunFam" id="3.10.50.40:FF:000001">
    <property type="entry name" value="Trigger factor"/>
    <property type="match status" value="1"/>
</dbReference>
<dbReference type="RefSeq" id="WP_123658194.1">
    <property type="nucleotide sequence ID" value="NZ_AYKG01000023.1"/>
</dbReference>
<dbReference type="GO" id="GO:0043335">
    <property type="term" value="P:protein unfolding"/>
    <property type="evidence" value="ECO:0007669"/>
    <property type="project" value="TreeGrafter"/>
</dbReference>
<dbReference type="InterPro" id="IPR046357">
    <property type="entry name" value="PPIase_dom_sf"/>
</dbReference>
<evidence type="ECO:0000256" key="3">
    <source>
        <dbReference type="ARBA" id="ARBA00013194"/>
    </source>
</evidence>
<dbReference type="InterPro" id="IPR027304">
    <property type="entry name" value="Trigger_fact/SurA_dom_sf"/>
</dbReference>
<dbReference type="PIRSF" id="PIRSF003095">
    <property type="entry name" value="Trigger_factor"/>
    <property type="match status" value="1"/>
</dbReference>
<dbReference type="InterPro" id="IPR037041">
    <property type="entry name" value="Trigger_fac_C_sf"/>
</dbReference>
<dbReference type="PANTHER" id="PTHR30560:SF3">
    <property type="entry name" value="TRIGGER FACTOR-LIKE PROTEIN TIG, CHLOROPLASTIC"/>
    <property type="match status" value="1"/>
</dbReference>
<dbReference type="FunCoup" id="A0A423PR67">
    <property type="interactions" value="665"/>
</dbReference>
<dbReference type="SUPFAM" id="SSF109998">
    <property type="entry name" value="Triger factor/SurA peptide-binding domain-like"/>
    <property type="match status" value="1"/>
</dbReference>
<dbReference type="AlphaFoldDB" id="A0A423PR67"/>
<keyword evidence="9 11" id="KW-0131">Cell cycle</keyword>
<dbReference type="HAMAP" id="MF_00303">
    <property type="entry name" value="Trigger_factor_Tig"/>
    <property type="match status" value="1"/>
</dbReference>
<evidence type="ECO:0000313" key="16">
    <source>
        <dbReference type="Proteomes" id="UP000285310"/>
    </source>
</evidence>
<dbReference type="Gene3D" id="3.30.70.1050">
    <property type="entry name" value="Trigger factor ribosome-binding domain"/>
    <property type="match status" value="1"/>
</dbReference>
<dbReference type="GO" id="GO:0003755">
    <property type="term" value="F:peptidyl-prolyl cis-trans isomerase activity"/>
    <property type="evidence" value="ECO:0007669"/>
    <property type="project" value="UniProtKB-UniRule"/>
</dbReference>
<dbReference type="InParanoid" id="A0A423PR67"/>
<dbReference type="Gene3D" id="1.10.3120.10">
    <property type="entry name" value="Trigger factor, C-terminal domain"/>
    <property type="match status" value="1"/>
</dbReference>
<evidence type="ECO:0000313" key="15">
    <source>
        <dbReference type="EMBL" id="ROO28083.1"/>
    </source>
</evidence>
<protein>
    <recommendedName>
        <fullName evidence="4 11">Trigger factor</fullName>
        <shortName evidence="11">TF</shortName>
        <ecNumber evidence="3 11">5.2.1.8</ecNumber>
    </recommendedName>
    <alternativeName>
        <fullName evidence="10 11">PPIase</fullName>
    </alternativeName>
</protein>
<evidence type="ECO:0000256" key="13">
    <source>
        <dbReference type="RuleBase" id="RU003914"/>
    </source>
</evidence>
<evidence type="ECO:0000256" key="9">
    <source>
        <dbReference type="ARBA" id="ARBA00023306"/>
    </source>
</evidence>
<dbReference type="NCBIfam" id="TIGR00115">
    <property type="entry name" value="tig"/>
    <property type="match status" value="1"/>
</dbReference>
<dbReference type="EMBL" id="AYKG01000023">
    <property type="protein sequence ID" value="ROO28083.1"/>
    <property type="molecule type" value="Genomic_DNA"/>
</dbReference>
<evidence type="ECO:0000259" key="14">
    <source>
        <dbReference type="PROSITE" id="PS50059"/>
    </source>
</evidence>
<dbReference type="GO" id="GO:0044183">
    <property type="term" value="F:protein folding chaperone"/>
    <property type="evidence" value="ECO:0007669"/>
    <property type="project" value="TreeGrafter"/>
</dbReference>
<dbReference type="InterPro" id="IPR005215">
    <property type="entry name" value="Trig_fac"/>
</dbReference>
<evidence type="ECO:0000256" key="12">
    <source>
        <dbReference type="PROSITE-ProRule" id="PRU00277"/>
    </source>
</evidence>
<dbReference type="PANTHER" id="PTHR30560">
    <property type="entry name" value="TRIGGER FACTOR CHAPERONE AND PEPTIDYL-PROLYL CIS/TRANS ISOMERASE"/>
    <property type="match status" value="1"/>
</dbReference>
<dbReference type="PROSITE" id="PS50059">
    <property type="entry name" value="FKBP_PPIASE"/>
    <property type="match status" value="1"/>
</dbReference>
<dbReference type="GO" id="GO:0043022">
    <property type="term" value="F:ribosome binding"/>
    <property type="evidence" value="ECO:0007669"/>
    <property type="project" value="TreeGrafter"/>
</dbReference>
<dbReference type="GO" id="GO:0051083">
    <property type="term" value="P:'de novo' cotranslational protein folding"/>
    <property type="evidence" value="ECO:0007669"/>
    <property type="project" value="TreeGrafter"/>
</dbReference>
<gene>
    <name evidence="11" type="primary">tig</name>
    <name evidence="15" type="ORF">SAJA_08430</name>
</gene>
<comment type="catalytic activity">
    <reaction evidence="1 11 12">
        <text>[protein]-peptidylproline (omega=180) = [protein]-peptidylproline (omega=0)</text>
        <dbReference type="Rhea" id="RHEA:16237"/>
        <dbReference type="Rhea" id="RHEA-COMP:10747"/>
        <dbReference type="Rhea" id="RHEA-COMP:10748"/>
        <dbReference type="ChEBI" id="CHEBI:83833"/>
        <dbReference type="ChEBI" id="CHEBI:83834"/>
        <dbReference type="EC" id="5.2.1.8"/>
    </reaction>
</comment>
<keyword evidence="7 11" id="KW-0143">Chaperone</keyword>
<dbReference type="Pfam" id="PF05697">
    <property type="entry name" value="Trigger_N"/>
    <property type="match status" value="1"/>
</dbReference>
<evidence type="ECO:0000256" key="4">
    <source>
        <dbReference type="ARBA" id="ARBA00016902"/>
    </source>
</evidence>
<comment type="domain">
    <text evidence="11">Consists of 3 domains; the N-terminus binds the ribosome, the middle domain has PPIase activity, while the C-terminus has intrinsic chaperone activity on its own.</text>
</comment>
<keyword evidence="5 11" id="KW-0132">Cell division</keyword>
<dbReference type="OrthoDB" id="9767721at2"/>
<comment type="similarity">
    <text evidence="2 11 13">Belongs to the FKBP-type PPIase family. Tig subfamily.</text>
</comment>
<dbReference type="Gene3D" id="3.10.50.40">
    <property type="match status" value="1"/>
</dbReference>
<evidence type="ECO:0000256" key="8">
    <source>
        <dbReference type="ARBA" id="ARBA00023235"/>
    </source>
</evidence>
<dbReference type="Pfam" id="PF00254">
    <property type="entry name" value="FKBP_C"/>
    <property type="match status" value="1"/>
</dbReference>
<dbReference type="InterPro" id="IPR001179">
    <property type="entry name" value="PPIase_FKBP_dom"/>
</dbReference>
<evidence type="ECO:0000256" key="7">
    <source>
        <dbReference type="ARBA" id="ARBA00023186"/>
    </source>
</evidence>
<dbReference type="SUPFAM" id="SSF54534">
    <property type="entry name" value="FKBP-like"/>
    <property type="match status" value="1"/>
</dbReference>
<keyword evidence="11" id="KW-0963">Cytoplasm</keyword>
<proteinExistence type="inferred from homology"/>
<sequence length="441" mass="49143">MDVSVENPGGLKRRLKVQIPAERVNGAVDEKVKRVGANARIPGFRPGKAPTKILYQRYGEQARQEVVSELVQQTYPEALEQSELNPAGQPEIEFDGFGEDGSLAYAANVEVYPEIELSGLDDISVEKPQTEVDDGDIDNTLTRIREQNKTYEDVEREAADGDKVTLDYVGRIDGEAFEGGSADDMTITLGEQQFLPDMERGLVGHKAGEDFNLDVTFPEEYGAKELAGKTATFEIKLKSVAGPKSAELTEDFIKEMGIEEGTEEALRARVRESLEQEVKHAIETSVKTQVMDNLYEANPIEVPQPMVAQEIERMRKEASQRLPEQLQNNPEQLKQMLPDEALQEQAEKRVALGLLIAEVISAREIELDQAKVDEKMEEVAAGYGDQAEQVKQYYQQNPQLMQGLQAMVMEQQVVDNLLENATITEKETELDELLNANQNAG</sequence>
<keyword evidence="16" id="KW-1185">Reference proteome</keyword>
<evidence type="ECO:0000256" key="2">
    <source>
        <dbReference type="ARBA" id="ARBA00005464"/>
    </source>
</evidence>
<accession>A0A423PR67</accession>
<evidence type="ECO:0000256" key="11">
    <source>
        <dbReference type="HAMAP-Rule" id="MF_00303"/>
    </source>
</evidence>
<evidence type="ECO:0000256" key="1">
    <source>
        <dbReference type="ARBA" id="ARBA00000971"/>
    </source>
</evidence>
<dbReference type="SUPFAM" id="SSF102735">
    <property type="entry name" value="Trigger factor ribosome-binding domain"/>
    <property type="match status" value="1"/>
</dbReference>
<name>A0A423PR67_9GAMM</name>
<evidence type="ECO:0000256" key="10">
    <source>
        <dbReference type="ARBA" id="ARBA00029986"/>
    </source>
</evidence>